<name>A0A9E2NS67_9GAMM</name>
<reference evidence="2" key="1">
    <citation type="journal article" date="2021" name="PeerJ">
        <title>Extensive microbial diversity within the chicken gut microbiome revealed by metagenomics and culture.</title>
        <authorList>
            <person name="Gilroy R."/>
            <person name="Ravi A."/>
            <person name="Getino M."/>
            <person name="Pursley I."/>
            <person name="Horton D.L."/>
            <person name="Alikhan N.F."/>
            <person name="Baker D."/>
            <person name="Gharbi K."/>
            <person name="Hall N."/>
            <person name="Watson M."/>
            <person name="Adriaenssens E.M."/>
            <person name="Foster-Nyarko E."/>
            <person name="Jarju S."/>
            <person name="Secka A."/>
            <person name="Antonio M."/>
            <person name="Oren A."/>
            <person name="Chaudhuri R.R."/>
            <person name="La Ragione R."/>
            <person name="Hildebrand F."/>
            <person name="Pallen M.J."/>
        </authorList>
    </citation>
    <scope>NUCLEOTIDE SEQUENCE</scope>
    <source>
        <strain evidence="2">687</strain>
    </source>
</reference>
<reference evidence="2" key="2">
    <citation type="submission" date="2021-04" db="EMBL/GenBank/DDBJ databases">
        <authorList>
            <person name="Gilroy R."/>
        </authorList>
    </citation>
    <scope>NUCLEOTIDE SEQUENCE</scope>
    <source>
        <strain evidence="2">687</strain>
    </source>
</reference>
<sequence>MLTEDEQQRHLLLVSRTFALTIPLIKGQLADAIANAYLICRIADTMEDDPKLAPEQKVRWLRRFAYELEHGFADDEKLLQLQDAAAAQLKDSAVPAEYALCCELLKVLQRTRSYPVAVQRIIGHGAAVLSAGMAEHLSGLSVQSLDDVDAYCYSVAGVVGELLAKLFALYDPQCPQAKIFTLAVSFGEGLQLTNILKDRDTDAARAVSFLPAVQTGSTQEQLIAHYCALAQGHLQQATDFTCMLSGRKLYGVRLFCLLNIAMAVLTLKRIERHPLGTQQELKISRRTVKMTLLLCTLCARFNFSARLLLRLLRGNSPCTLRDAAELSHKVSKWEQPLNLLPQL</sequence>
<dbReference type="PANTHER" id="PTHR11626:SF2">
    <property type="entry name" value="SQUALENE SYNTHASE"/>
    <property type="match status" value="1"/>
</dbReference>
<dbReference type="SFLD" id="SFLDG01018">
    <property type="entry name" value="Squalene/Phytoene_Synthase_Lik"/>
    <property type="match status" value="1"/>
</dbReference>
<protein>
    <submittedName>
        <fullName evidence="2">Squalene/phytoene synthase family protein</fullName>
    </submittedName>
</protein>
<dbReference type="Gene3D" id="1.10.600.10">
    <property type="entry name" value="Farnesyl Diphosphate Synthase"/>
    <property type="match status" value="1"/>
</dbReference>
<keyword evidence="1" id="KW-0808">Transferase</keyword>
<dbReference type="InterPro" id="IPR008949">
    <property type="entry name" value="Isoprenoid_synthase_dom_sf"/>
</dbReference>
<dbReference type="SFLD" id="SFLDS00005">
    <property type="entry name" value="Isoprenoid_Synthase_Type_I"/>
    <property type="match status" value="1"/>
</dbReference>
<dbReference type="SUPFAM" id="SSF48576">
    <property type="entry name" value="Terpenoid synthases"/>
    <property type="match status" value="1"/>
</dbReference>
<organism evidence="2 3">
    <name type="scientific">Candidatus Anaerobiospirillum merdipullorum</name>
    <dbReference type="NCBI Taxonomy" id="2838450"/>
    <lineage>
        <taxon>Bacteria</taxon>
        <taxon>Pseudomonadati</taxon>
        <taxon>Pseudomonadota</taxon>
        <taxon>Gammaproteobacteria</taxon>
        <taxon>Aeromonadales</taxon>
        <taxon>Succinivibrionaceae</taxon>
        <taxon>Anaerobiospirillum</taxon>
    </lineage>
</organism>
<dbReference type="InterPro" id="IPR002060">
    <property type="entry name" value="Squ/phyt_synthse"/>
</dbReference>
<dbReference type="GO" id="GO:0045338">
    <property type="term" value="P:farnesyl diphosphate metabolic process"/>
    <property type="evidence" value="ECO:0007669"/>
    <property type="project" value="InterPro"/>
</dbReference>
<evidence type="ECO:0000313" key="3">
    <source>
        <dbReference type="Proteomes" id="UP000824150"/>
    </source>
</evidence>
<dbReference type="EMBL" id="JAHLFG010000054">
    <property type="protein sequence ID" value="MBU3826832.1"/>
    <property type="molecule type" value="Genomic_DNA"/>
</dbReference>
<dbReference type="AlphaFoldDB" id="A0A9E2NS67"/>
<accession>A0A9E2NS67</accession>
<dbReference type="GO" id="GO:0051996">
    <property type="term" value="F:squalene synthase [NAD(P)H] activity"/>
    <property type="evidence" value="ECO:0007669"/>
    <property type="project" value="InterPro"/>
</dbReference>
<proteinExistence type="predicted"/>
<evidence type="ECO:0000313" key="2">
    <source>
        <dbReference type="EMBL" id="MBU3826832.1"/>
    </source>
</evidence>
<dbReference type="Proteomes" id="UP000824150">
    <property type="component" value="Unassembled WGS sequence"/>
</dbReference>
<dbReference type="InterPro" id="IPR044844">
    <property type="entry name" value="Trans_IPPS_euk-type"/>
</dbReference>
<evidence type="ECO:0000256" key="1">
    <source>
        <dbReference type="ARBA" id="ARBA00022679"/>
    </source>
</evidence>
<dbReference type="InterPro" id="IPR019845">
    <property type="entry name" value="Squalene/phytoene_synthase_CS"/>
</dbReference>
<dbReference type="PANTHER" id="PTHR11626">
    <property type="entry name" value="FARNESYL-DIPHOSPHATE FARNESYLTRANSFERASE"/>
    <property type="match status" value="1"/>
</dbReference>
<dbReference type="Pfam" id="PF00494">
    <property type="entry name" value="SQS_PSY"/>
    <property type="match status" value="1"/>
</dbReference>
<comment type="caution">
    <text evidence="2">The sequence shown here is derived from an EMBL/GenBank/DDBJ whole genome shotgun (WGS) entry which is preliminary data.</text>
</comment>
<gene>
    <name evidence="2" type="ORF">IAA31_05020</name>
</gene>
<dbReference type="PROSITE" id="PS01044">
    <property type="entry name" value="SQUALEN_PHYTOEN_SYN_1"/>
    <property type="match status" value="1"/>
</dbReference>